<proteinExistence type="predicted"/>
<gene>
    <name evidence="3" type="ORF">C1SCF055_LOCUS1574</name>
</gene>
<dbReference type="Pfam" id="PF14606">
    <property type="entry name" value="Lipase_GDSL_3"/>
    <property type="match status" value="1"/>
</dbReference>
<dbReference type="AlphaFoldDB" id="A0A9P1BGH0"/>
<keyword evidence="1" id="KW-0067">ATP-binding</keyword>
<dbReference type="InterPro" id="IPR003806">
    <property type="entry name" value="ATP-grasp_PylC-type"/>
</dbReference>
<dbReference type="Pfam" id="PF02655">
    <property type="entry name" value="ATP-grasp_3"/>
    <property type="match status" value="1"/>
</dbReference>
<evidence type="ECO:0000259" key="2">
    <source>
        <dbReference type="PROSITE" id="PS50975"/>
    </source>
</evidence>
<dbReference type="GO" id="GO:0046872">
    <property type="term" value="F:metal ion binding"/>
    <property type="evidence" value="ECO:0007669"/>
    <property type="project" value="InterPro"/>
</dbReference>
<dbReference type="EMBL" id="CAMXCT030000050">
    <property type="protein sequence ID" value="CAL4760356.1"/>
    <property type="molecule type" value="Genomic_DNA"/>
</dbReference>
<comment type="caution">
    <text evidence="3">The sequence shown here is derived from an EMBL/GenBank/DDBJ whole genome shotgun (WGS) entry which is preliminary data.</text>
</comment>
<sequence>MAPIRGPELAKLFRGHVSLEIGDHGEVRPWRLRHEERRLYAASLAAMAATAAVRLRGRFRGSSFLYLEAEVAEPADVDLDVLKRIAGPLEYELYLDGHGRDGRDGRVQRRVASSASGASGSGRHSVRFELPATEVTFELWLPTSVALDVFFLDSDGIAVDICEFPEFPRWICYGSSITHGGPSGSSASTSWPALCARGAKWELCNLGFGAECYLDPSVAMVIRDTPCDFITLEVGINIQTTTAMNVRTFSSALMGFIRIIREAHGVPILVISPLRYGPLEDRAPLNKAEFMSLKELRHCTRSCVETLAELGDQNIHYCDGFQLVSKDELLFDGLHPGPEGQRQIAEVVLSELRSRCGWDGPLELPPAKPTVELAAALTGDYMVDLPGETRPSRTLVKRLEGCQSRYVAISERRDWPPAQLHLRDEFVFILNIPVVWGQVEEKQISFSNGAVWHRLPSQQYGGKGLKMLLLSAREVLCRNTSAFKFNASVGAGAGWKLLTCDPKIVDVLRNKGKLRGLASDLGLLHLLPQHFEFFSDAKYPCILKPAIGTFGKNTYIVESKEQAMRLAPDGLEEHWILQELIRGENEFSTTLLVMDGKIKDWAGMKYQYSMEAYVWPHVRLIDQELCSVPEEHREIMEEFLVGFSGICNFNFKLREDGSMCIFEVNPRVGGDLSFDIPKPRARALLEKMDAMFS</sequence>
<evidence type="ECO:0000256" key="1">
    <source>
        <dbReference type="PROSITE-ProRule" id="PRU00409"/>
    </source>
</evidence>
<dbReference type="InterPro" id="IPR013830">
    <property type="entry name" value="SGNH_hydro"/>
</dbReference>
<keyword evidence="5" id="KW-1185">Reference proteome</keyword>
<accession>A0A9P1BGH0</accession>
<dbReference type="PROSITE" id="PS50975">
    <property type="entry name" value="ATP_GRASP"/>
    <property type="match status" value="1"/>
</dbReference>
<dbReference type="EMBL" id="CAMXCT010000050">
    <property type="protein sequence ID" value="CAI3973044.1"/>
    <property type="molecule type" value="Genomic_DNA"/>
</dbReference>
<dbReference type="SUPFAM" id="SSF52266">
    <property type="entry name" value="SGNH hydrolase"/>
    <property type="match status" value="1"/>
</dbReference>
<dbReference type="Gene3D" id="3.30.470.20">
    <property type="entry name" value="ATP-grasp fold, B domain"/>
    <property type="match status" value="1"/>
</dbReference>
<evidence type="ECO:0000313" key="3">
    <source>
        <dbReference type="EMBL" id="CAI3973044.1"/>
    </source>
</evidence>
<dbReference type="GO" id="GO:0005524">
    <property type="term" value="F:ATP binding"/>
    <property type="evidence" value="ECO:0007669"/>
    <property type="project" value="UniProtKB-UniRule"/>
</dbReference>
<dbReference type="Proteomes" id="UP001152797">
    <property type="component" value="Unassembled WGS sequence"/>
</dbReference>
<dbReference type="Gene3D" id="3.40.50.1110">
    <property type="entry name" value="SGNH hydrolase"/>
    <property type="match status" value="1"/>
</dbReference>
<dbReference type="SUPFAM" id="SSF56059">
    <property type="entry name" value="Glutathione synthetase ATP-binding domain-like"/>
    <property type="match status" value="1"/>
</dbReference>
<evidence type="ECO:0000313" key="4">
    <source>
        <dbReference type="EMBL" id="CAL4760356.1"/>
    </source>
</evidence>
<reference evidence="4 5" key="2">
    <citation type="submission" date="2024-05" db="EMBL/GenBank/DDBJ databases">
        <authorList>
            <person name="Chen Y."/>
            <person name="Shah S."/>
            <person name="Dougan E. K."/>
            <person name="Thang M."/>
            <person name="Chan C."/>
        </authorList>
    </citation>
    <scope>NUCLEOTIDE SEQUENCE [LARGE SCALE GENOMIC DNA]</scope>
</reference>
<protein>
    <recommendedName>
        <fullName evidence="2">ATP-grasp domain-containing protein</fullName>
    </recommendedName>
</protein>
<evidence type="ECO:0000313" key="5">
    <source>
        <dbReference type="Proteomes" id="UP001152797"/>
    </source>
</evidence>
<dbReference type="InterPro" id="IPR036514">
    <property type="entry name" value="SGNH_hydro_sf"/>
</dbReference>
<dbReference type="OrthoDB" id="445489at2759"/>
<keyword evidence="1" id="KW-0547">Nucleotide-binding</keyword>
<dbReference type="InterPro" id="IPR011761">
    <property type="entry name" value="ATP-grasp"/>
</dbReference>
<dbReference type="Gene3D" id="2.60.120.260">
    <property type="entry name" value="Galactose-binding domain-like"/>
    <property type="match status" value="1"/>
</dbReference>
<dbReference type="EMBL" id="CAMXCT020000050">
    <property type="protein sequence ID" value="CAL1126419.1"/>
    <property type="molecule type" value="Genomic_DNA"/>
</dbReference>
<name>A0A9P1BGH0_9DINO</name>
<organism evidence="3">
    <name type="scientific">Cladocopium goreaui</name>
    <dbReference type="NCBI Taxonomy" id="2562237"/>
    <lineage>
        <taxon>Eukaryota</taxon>
        <taxon>Sar</taxon>
        <taxon>Alveolata</taxon>
        <taxon>Dinophyceae</taxon>
        <taxon>Suessiales</taxon>
        <taxon>Symbiodiniaceae</taxon>
        <taxon>Cladocopium</taxon>
    </lineage>
</organism>
<feature type="domain" description="ATP-grasp" evidence="2">
    <location>
        <begin position="511"/>
        <end position="693"/>
    </location>
</feature>
<reference evidence="3" key="1">
    <citation type="submission" date="2022-10" db="EMBL/GenBank/DDBJ databases">
        <authorList>
            <person name="Chen Y."/>
            <person name="Dougan E. K."/>
            <person name="Chan C."/>
            <person name="Rhodes N."/>
            <person name="Thang M."/>
        </authorList>
    </citation>
    <scope>NUCLEOTIDE SEQUENCE</scope>
</reference>